<sequence>MSMDEIFGILTEYTLALKAGLDSTSQANERPLITRHLVAAAEIYALLHSTGNLESVQELVKSEVRAHGWSFISGQTGDTIAKKWVEFTNAVGVRQ</sequence>
<comment type="caution">
    <text evidence="1">The sequence shown here is derived from an EMBL/GenBank/DDBJ whole genome shotgun (WGS) entry which is preliminary data.</text>
</comment>
<dbReference type="Proteomes" id="UP000629025">
    <property type="component" value="Unassembled WGS sequence"/>
</dbReference>
<evidence type="ECO:0000313" key="1">
    <source>
        <dbReference type="EMBL" id="GGB99140.1"/>
    </source>
</evidence>
<evidence type="ECO:0000313" key="2">
    <source>
        <dbReference type="Proteomes" id="UP000629025"/>
    </source>
</evidence>
<proteinExistence type="predicted"/>
<organism evidence="1 2">
    <name type="scientific">Marinobacterium zhoushanense</name>
    <dbReference type="NCBI Taxonomy" id="1679163"/>
    <lineage>
        <taxon>Bacteria</taxon>
        <taxon>Pseudomonadati</taxon>
        <taxon>Pseudomonadota</taxon>
        <taxon>Gammaproteobacteria</taxon>
        <taxon>Oceanospirillales</taxon>
        <taxon>Oceanospirillaceae</taxon>
        <taxon>Marinobacterium</taxon>
    </lineage>
</organism>
<protein>
    <submittedName>
        <fullName evidence="1">Uncharacterized protein</fullName>
    </submittedName>
</protein>
<dbReference type="EMBL" id="BMIJ01000005">
    <property type="protein sequence ID" value="GGB99140.1"/>
    <property type="molecule type" value="Genomic_DNA"/>
</dbReference>
<keyword evidence="2" id="KW-1185">Reference proteome</keyword>
<name>A0ABQ1KMC7_9GAMM</name>
<reference evidence="2" key="1">
    <citation type="journal article" date="2019" name="Int. J. Syst. Evol. Microbiol.">
        <title>The Global Catalogue of Microorganisms (GCM) 10K type strain sequencing project: providing services to taxonomists for standard genome sequencing and annotation.</title>
        <authorList>
            <consortium name="The Broad Institute Genomics Platform"/>
            <consortium name="The Broad Institute Genome Sequencing Center for Infectious Disease"/>
            <person name="Wu L."/>
            <person name="Ma J."/>
        </authorList>
    </citation>
    <scope>NUCLEOTIDE SEQUENCE [LARGE SCALE GENOMIC DNA]</scope>
    <source>
        <strain evidence="2">CGMCC 1.15341</strain>
    </source>
</reference>
<gene>
    <name evidence="1" type="ORF">GCM10011352_26630</name>
</gene>
<accession>A0ABQ1KMC7</accession>